<protein>
    <submittedName>
        <fullName evidence="1">Uncharacterized protein</fullName>
    </submittedName>
</protein>
<organism evidence="1 2">
    <name type="scientific">Pedobacter cryoconitis</name>
    <dbReference type="NCBI Taxonomy" id="188932"/>
    <lineage>
        <taxon>Bacteria</taxon>
        <taxon>Pseudomonadati</taxon>
        <taxon>Bacteroidota</taxon>
        <taxon>Sphingobacteriia</taxon>
        <taxon>Sphingobacteriales</taxon>
        <taxon>Sphingobacteriaceae</taxon>
        <taxon>Pedobacter</taxon>
    </lineage>
</organism>
<evidence type="ECO:0000313" key="2">
    <source>
        <dbReference type="Proteomes" id="UP000249754"/>
    </source>
</evidence>
<reference evidence="1 2" key="1">
    <citation type="submission" date="2018-06" db="EMBL/GenBank/DDBJ databases">
        <title>Genomic Encyclopedia of Archaeal and Bacterial Type Strains, Phase II (KMG-II): from individual species to whole genera.</title>
        <authorList>
            <person name="Goeker M."/>
        </authorList>
    </citation>
    <scope>NUCLEOTIDE SEQUENCE [LARGE SCALE GENOMIC DNA]</scope>
    <source>
        <strain evidence="1 2">DSM 14825</strain>
    </source>
</reference>
<comment type="caution">
    <text evidence="1">The sequence shown here is derived from an EMBL/GenBank/DDBJ whole genome shotgun (WGS) entry which is preliminary data.</text>
</comment>
<dbReference type="RefSeq" id="WP_170132700.1">
    <property type="nucleotide sequence ID" value="NZ_QLLR01000016.1"/>
</dbReference>
<evidence type="ECO:0000313" key="1">
    <source>
        <dbReference type="EMBL" id="RAJ28890.1"/>
    </source>
</evidence>
<proteinExistence type="predicted"/>
<dbReference type="EMBL" id="QLLR01000016">
    <property type="protein sequence ID" value="RAJ28890.1"/>
    <property type="molecule type" value="Genomic_DNA"/>
</dbReference>
<dbReference type="Proteomes" id="UP000249754">
    <property type="component" value="Unassembled WGS sequence"/>
</dbReference>
<dbReference type="AlphaFoldDB" id="A0A327SIE1"/>
<accession>A0A327SIE1</accession>
<name>A0A327SIE1_9SPHI</name>
<gene>
    <name evidence="1" type="ORF">LY11_03164</name>
</gene>
<sequence>MDSQSMFSDQKVDDYRQWFYQAQHLTDFVEFIEDQIGIDEMNRIQKEFQKLYESNTQ</sequence>